<reference evidence="2" key="1">
    <citation type="submission" date="2016-11" db="EMBL/GenBank/DDBJ databases">
        <title>The genome sequence of Colletotrichum cuscutae.</title>
        <authorList>
            <person name="Baroncelli R."/>
        </authorList>
    </citation>
    <scope>NUCLEOTIDE SEQUENCE</scope>
    <source>
        <strain evidence="2">IMI 304802</strain>
    </source>
</reference>
<comment type="caution">
    <text evidence="2">The sequence shown here is derived from an EMBL/GenBank/DDBJ whole genome shotgun (WGS) entry which is preliminary data.</text>
</comment>
<evidence type="ECO:0000313" key="3">
    <source>
        <dbReference type="Proteomes" id="UP001239213"/>
    </source>
</evidence>
<dbReference type="Proteomes" id="UP001239213">
    <property type="component" value="Unassembled WGS sequence"/>
</dbReference>
<dbReference type="AlphaFoldDB" id="A0AAI9ULC3"/>
<gene>
    <name evidence="2" type="ORF">CCUS01_08712</name>
</gene>
<name>A0AAI9ULC3_9PEZI</name>
<keyword evidence="3" id="KW-1185">Reference proteome</keyword>
<accession>A0AAI9ULC3</accession>
<sequence>MQKPKRPAAAASTMSSRLVSMKSYVGIDFFASIKFAWQQRYSFCLVTLFAIATERLGGQGETNDKRSTDCADTQRANWAKKDPKQDQFQEEDEISPHIGTFRKRGFSQGHWPRRKPPDGMVVSKTRWESRLVGIGGGRNGERGCRCGCNSPLSFFLGLSLLRMVDGRTDLLVPAIRENELLGKKSRTMQDFYGPLHSLGKFPSQKDSGRSHGLLKNTPLRSDNDTSPRTAGGRERREEGKAVSWLYRGRAGGLRKAAAQCTCVRNGRGLLVLAPGPWHDGNFSSNGRTECIGGLNEVVDDCPKKGEVRDVSVRIQQREKEKEDGKVSSRRMCATPPFPSFPSVSCLSLFFVLHAVDGRRPGDDKRTASGRQIEKDGRLNAAVAASRGQGSFPKITSHDIFACLLLLPKLLFPSPANQVYTFPDLCAVLDPLSPVPRFNLCLLSLAETGPLLSTDYYASPRLYQHGFRPLLLLCLCWDIGGGGGGRTEYMPLQSACCRLCTSIHMDGCPATHPLWPGNHQPLKRSLSLSRSLSVSPHIFTQQLIDAGIVA</sequence>
<organism evidence="2 3">
    <name type="scientific">Colletotrichum cuscutae</name>
    <dbReference type="NCBI Taxonomy" id="1209917"/>
    <lineage>
        <taxon>Eukaryota</taxon>
        <taxon>Fungi</taxon>
        <taxon>Dikarya</taxon>
        <taxon>Ascomycota</taxon>
        <taxon>Pezizomycotina</taxon>
        <taxon>Sordariomycetes</taxon>
        <taxon>Hypocreomycetidae</taxon>
        <taxon>Glomerellales</taxon>
        <taxon>Glomerellaceae</taxon>
        <taxon>Colletotrichum</taxon>
        <taxon>Colletotrichum acutatum species complex</taxon>
    </lineage>
</organism>
<protein>
    <submittedName>
        <fullName evidence="2">Uncharacterized protein</fullName>
    </submittedName>
</protein>
<feature type="compositionally biased region" description="Basic and acidic residues" evidence="1">
    <location>
        <begin position="221"/>
        <end position="238"/>
    </location>
</feature>
<feature type="region of interest" description="Disordered" evidence="1">
    <location>
        <begin position="199"/>
        <end position="238"/>
    </location>
</feature>
<proteinExistence type="predicted"/>
<dbReference type="EMBL" id="MPDP01000272">
    <property type="protein sequence ID" value="KAK1460607.1"/>
    <property type="molecule type" value="Genomic_DNA"/>
</dbReference>
<evidence type="ECO:0000313" key="2">
    <source>
        <dbReference type="EMBL" id="KAK1460607.1"/>
    </source>
</evidence>
<evidence type="ECO:0000256" key="1">
    <source>
        <dbReference type="SAM" id="MobiDB-lite"/>
    </source>
</evidence>
<feature type="region of interest" description="Disordered" evidence="1">
    <location>
        <begin position="58"/>
        <end position="92"/>
    </location>
</feature>